<organism evidence="1 2">
    <name type="scientific">Halorussus caseinilyticus</name>
    <dbReference type="NCBI Taxonomy" id="3034025"/>
    <lineage>
        <taxon>Archaea</taxon>
        <taxon>Methanobacteriati</taxon>
        <taxon>Methanobacteriota</taxon>
        <taxon>Stenosarchaea group</taxon>
        <taxon>Halobacteria</taxon>
        <taxon>Halobacteriales</taxon>
        <taxon>Haladaptataceae</taxon>
        <taxon>Halorussus</taxon>
    </lineage>
</organism>
<protein>
    <submittedName>
        <fullName evidence="1">Uncharacterized protein</fullName>
    </submittedName>
</protein>
<dbReference type="EMBL" id="JBHSZH010000005">
    <property type="protein sequence ID" value="MFC7080115.1"/>
    <property type="molecule type" value="Genomic_DNA"/>
</dbReference>
<dbReference type="GeneID" id="79303301"/>
<sequence length="53" mass="5665">MGATADRGRAGLLWHWPERGARDAAGLDALGRWVGRTRGDGPTAYASDEGRRA</sequence>
<dbReference type="RefSeq" id="WP_276282067.1">
    <property type="nucleotide sequence ID" value="NZ_CP119809.1"/>
</dbReference>
<reference evidence="1 2" key="1">
    <citation type="journal article" date="2019" name="Int. J. Syst. Evol. Microbiol.">
        <title>The Global Catalogue of Microorganisms (GCM) 10K type strain sequencing project: providing services to taxonomists for standard genome sequencing and annotation.</title>
        <authorList>
            <consortium name="The Broad Institute Genomics Platform"/>
            <consortium name="The Broad Institute Genome Sequencing Center for Infectious Disease"/>
            <person name="Wu L."/>
            <person name="Ma J."/>
        </authorList>
    </citation>
    <scope>NUCLEOTIDE SEQUENCE [LARGE SCALE GENOMIC DNA]</scope>
    <source>
        <strain evidence="1 2">DT72</strain>
    </source>
</reference>
<proteinExistence type="predicted"/>
<name>A0ABD5WMM4_9EURY</name>
<dbReference type="Proteomes" id="UP001596407">
    <property type="component" value="Unassembled WGS sequence"/>
</dbReference>
<evidence type="ECO:0000313" key="1">
    <source>
        <dbReference type="EMBL" id="MFC7080115.1"/>
    </source>
</evidence>
<evidence type="ECO:0000313" key="2">
    <source>
        <dbReference type="Proteomes" id="UP001596407"/>
    </source>
</evidence>
<keyword evidence="2" id="KW-1185">Reference proteome</keyword>
<accession>A0ABD5WMM4</accession>
<comment type="caution">
    <text evidence="1">The sequence shown here is derived from an EMBL/GenBank/DDBJ whole genome shotgun (WGS) entry which is preliminary data.</text>
</comment>
<gene>
    <name evidence="1" type="ORF">ACFQJ6_08285</name>
</gene>
<dbReference type="AlphaFoldDB" id="A0ABD5WMM4"/>